<protein>
    <submittedName>
        <fullName evidence="2">Uncharacterized protein</fullName>
    </submittedName>
</protein>
<dbReference type="EMBL" id="JBGBPQ010000007">
    <property type="protein sequence ID" value="KAL1521674.1"/>
    <property type="molecule type" value="Genomic_DNA"/>
</dbReference>
<proteinExistence type="predicted"/>
<evidence type="ECO:0000313" key="2">
    <source>
        <dbReference type="EMBL" id="KAL1521674.1"/>
    </source>
</evidence>
<dbReference type="Proteomes" id="UP001515480">
    <property type="component" value="Unassembled WGS sequence"/>
</dbReference>
<sequence length="237" mass="25465">MAAAALLALPATLTAPSPASLLFPHRVPRSPPASLELGFQVDPSASVGPLFVLVGFGALQLRLQKAAAQRVERDAAAERARRARARMLAGEGSFEEAQRAERMASQAATDYDDARQLFGLPGVVLRLPDPNGRPGQDFEGEMEARADDETDQRKREPKRPAQQRQAKEESDGLLPSDSKNLTVKDVAICFTLVLQIGWLLLSLTDPLGEPGQTPPLDAVLTNRGEAVAKLEVGRASE</sequence>
<organism evidence="2 3">
    <name type="scientific">Prymnesium parvum</name>
    <name type="common">Toxic golden alga</name>
    <dbReference type="NCBI Taxonomy" id="97485"/>
    <lineage>
        <taxon>Eukaryota</taxon>
        <taxon>Haptista</taxon>
        <taxon>Haptophyta</taxon>
        <taxon>Prymnesiophyceae</taxon>
        <taxon>Prymnesiales</taxon>
        <taxon>Prymnesiaceae</taxon>
        <taxon>Prymnesium</taxon>
    </lineage>
</organism>
<dbReference type="AlphaFoldDB" id="A0AB34JJE1"/>
<feature type="region of interest" description="Disordered" evidence="1">
    <location>
        <begin position="123"/>
        <end position="177"/>
    </location>
</feature>
<keyword evidence="3" id="KW-1185">Reference proteome</keyword>
<comment type="caution">
    <text evidence="2">The sequence shown here is derived from an EMBL/GenBank/DDBJ whole genome shotgun (WGS) entry which is preliminary data.</text>
</comment>
<evidence type="ECO:0000313" key="3">
    <source>
        <dbReference type="Proteomes" id="UP001515480"/>
    </source>
</evidence>
<reference evidence="2 3" key="1">
    <citation type="journal article" date="2024" name="Science">
        <title>Giant polyketide synthase enzymes in the biosynthesis of giant marine polyether toxins.</title>
        <authorList>
            <person name="Fallon T.R."/>
            <person name="Shende V.V."/>
            <person name="Wierzbicki I.H."/>
            <person name="Pendleton A.L."/>
            <person name="Watervoot N.F."/>
            <person name="Auber R.P."/>
            <person name="Gonzalez D.J."/>
            <person name="Wisecaver J.H."/>
            <person name="Moore B.S."/>
        </authorList>
    </citation>
    <scope>NUCLEOTIDE SEQUENCE [LARGE SCALE GENOMIC DNA]</scope>
    <source>
        <strain evidence="2 3">12B1</strain>
    </source>
</reference>
<evidence type="ECO:0000256" key="1">
    <source>
        <dbReference type="SAM" id="MobiDB-lite"/>
    </source>
</evidence>
<name>A0AB34JJE1_PRYPA</name>
<gene>
    <name evidence="2" type="ORF">AB1Y20_021329</name>
</gene>
<accession>A0AB34JJE1</accession>
<feature type="compositionally biased region" description="Basic and acidic residues" evidence="1">
    <location>
        <begin position="142"/>
        <end position="154"/>
    </location>
</feature>